<dbReference type="Proteomes" id="UP000701341">
    <property type="component" value="Unassembled WGS sequence"/>
</dbReference>
<dbReference type="PANTHER" id="PTHR42037:SF1">
    <property type="match status" value="1"/>
</dbReference>
<comment type="caution">
    <text evidence="1">The sequence shown here is derived from an EMBL/GenBank/DDBJ whole genome shotgun (WGS) entry which is preliminary data.</text>
</comment>
<dbReference type="AlphaFoldDB" id="A0A9P5KYJ0"/>
<protein>
    <submittedName>
        <fullName evidence="1">Uncharacterized protein</fullName>
    </submittedName>
</protein>
<accession>A0A9P5KYJ0</accession>
<gene>
    <name evidence="1" type="ORF">PCG10_003542</name>
</gene>
<feature type="non-terminal residue" evidence="1">
    <location>
        <position position="142"/>
    </location>
</feature>
<organism evidence="1 2">
    <name type="scientific">Penicillium crustosum</name>
    <name type="common">Blue mold fungus</name>
    <dbReference type="NCBI Taxonomy" id="36656"/>
    <lineage>
        <taxon>Eukaryota</taxon>
        <taxon>Fungi</taxon>
        <taxon>Dikarya</taxon>
        <taxon>Ascomycota</taxon>
        <taxon>Pezizomycotina</taxon>
        <taxon>Eurotiomycetes</taxon>
        <taxon>Eurotiomycetidae</taxon>
        <taxon>Eurotiales</taxon>
        <taxon>Aspergillaceae</taxon>
        <taxon>Penicillium</taxon>
    </lineage>
</organism>
<dbReference type="PANTHER" id="PTHR42037">
    <property type="match status" value="1"/>
</dbReference>
<evidence type="ECO:0000313" key="2">
    <source>
        <dbReference type="Proteomes" id="UP000701341"/>
    </source>
</evidence>
<evidence type="ECO:0000313" key="1">
    <source>
        <dbReference type="EMBL" id="KAF7515266.1"/>
    </source>
</evidence>
<sequence>MHETAAVLKEFEIKPARVGRPRADPYNRLLSRLYEALVFLLLLGQSRGEHTSRTFYLDESTVTRRRFLQNLAYMCDFEKGGKTCTAIGLQECETCYRLWLASNEENGQTKEFLQKVLLSLQKISEDPEVEEATDKIGALSEL</sequence>
<reference evidence="1" key="1">
    <citation type="submission" date="2020-02" db="EMBL/GenBank/DDBJ databases">
        <authorList>
            <person name="Lichtner F.J."/>
        </authorList>
    </citation>
    <scope>NUCLEOTIDE SEQUENCE</scope>
    <source>
        <strain evidence="1">G10</strain>
    </source>
</reference>
<dbReference type="EMBL" id="JAAOZQ010000190">
    <property type="protein sequence ID" value="KAF7515266.1"/>
    <property type="molecule type" value="Genomic_DNA"/>
</dbReference>
<keyword evidence="2" id="KW-1185">Reference proteome</keyword>
<proteinExistence type="predicted"/>
<name>A0A9P5KYJ0_PENCR</name>